<protein>
    <submittedName>
        <fullName evidence="1">Uncharacterized protein</fullName>
    </submittedName>
</protein>
<reference evidence="1" key="2">
    <citation type="journal article" date="2015" name="Fish Shellfish Immunol.">
        <title>Early steps in the European eel (Anguilla anguilla)-Vibrio vulnificus interaction in the gills: Role of the RtxA13 toxin.</title>
        <authorList>
            <person name="Callol A."/>
            <person name="Pajuelo D."/>
            <person name="Ebbesson L."/>
            <person name="Teles M."/>
            <person name="MacKenzie S."/>
            <person name="Amaro C."/>
        </authorList>
    </citation>
    <scope>NUCLEOTIDE SEQUENCE</scope>
</reference>
<sequence>MLILFFFPNEFSSVHFCCKYYICFMLSNVA</sequence>
<name>A0A0E9RJL9_ANGAN</name>
<proteinExistence type="predicted"/>
<dbReference type="AlphaFoldDB" id="A0A0E9RJL9"/>
<reference evidence="1" key="1">
    <citation type="submission" date="2014-11" db="EMBL/GenBank/DDBJ databases">
        <authorList>
            <person name="Amaro Gonzalez C."/>
        </authorList>
    </citation>
    <scope>NUCLEOTIDE SEQUENCE</scope>
</reference>
<dbReference type="EMBL" id="GBXM01079912">
    <property type="protein sequence ID" value="JAH28665.1"/>
    <property type="molecule type" value="Transcribed_RNA"/>
</dbReference>
<accession>A0A0E9RJL9</accession>
<organism evidence="1">
    <name type="scientific">Anguilla anguilla</name>
    <name type="common">European freshwater eel</name>
    <name type="synonym">Muraena anguilla</name>
    <dbReference type="NCBI Taxonomy" id="7936"/>
    <lineage>
        <taxon>Eukaryota</taxon>
        <taxon>Metazoa</taxon>
        <taxon>Chordata</taxon>
        <taxon>Craniata</taxon>
        <taxon>Vertebrata</taxon>
        <taxon>Euteleostomi</taxon>
        <taxon>Actinopterygii</taxon>
        <taxon>Neopterygii</taxon>
        <taxon>Teleostei</taxon>
        <taxon>Anguilliformes</taxon>
        <taxon>Anguillidae</taxon>
        <taxon>Anguilla</taxon>
    </lineage>
</organism>
<evidence type="ECO:0000313" key="1">
    <source>
        <dbReference type="EMBL" id="JAH28665.1"/>
    </source>
</evidence>